<proteinExistence type="predicted"/>
<sequence length="161" mass="18881">MIDREKEYLASEYFEKAYRLHISGKISEAIKAYRKSIAYYPTAKTHTHLGWALSLEKRYEEAIEECKIAIELDPDYGNPYNDIGTYLIALNRFDEAIYYLQKAIDAQNYDMKHIPLFHLGKINELRGAYFTALKYYSDSLEQNPDFEVAKTAYYKLVAMMN</sequence>
<accession>A0A832DDG3</accession>
<evidence type="ECO:0000256" key="1">
    <source>
        <dbReference type="PROSITE-ProRule" id="PRU00339"/>
    </source>
</evidence>
<dbReference type="SUPFAM" id="SSF48452">
    <property type="entry name" value="TPR-like"/>
    <property type="match status" value="1"/>
</dbReference>
<keyword evidence="1" id="KW-0802">TPR repeat</keyword>
<dbReference type="AlphaFoldDB" id="A0A832DDG3"/>
<dbReference type="Pfam" id="PF13432">
    <property type="entry name" value="TPR_16"/>
    <property type="match status" value="1"/>
</dbReference>
<evidence type="ECO:0000313" key="2">
    <source>
        <dbReference type="EMBL" id="HGT46504.1"/>
    </source>
</evidence>
<protein>
    <submittedName>
        <fullName evidence="2">Tetratricopeptide repeat protein</fullName>
    </submittedName>
</protein>
<dbReference type="InterPro" id="IPR019734">
    <property type="entry name" value="TPR_rpt"/>
</dbReference>
<organism evidence="2">
    <name type="scientific">Ignavibacterium album</name>
    <dbReference type="NCBI Taxonomy" id="591197"/>
    <lineage>
        <taxon>Bacteria</taxon>
        <taxon>Pseudomonadati</taxon>
        <taxon>Ignavibacteriota</taxon>
        <taxon>Ignavibacteria</taxon>
        <taxon>Ignavibacteriales</taxon>
        <taxon>Ignavibacteriaceae</taxon>
        <taxon>Ignavibacterium</taxon>
    </lineage>
</organism>
<dbReference type="Gene3D" id="1.25.40.10">
    <property type="entry name" value="Tetratricopeptide repeat domain"/>
    <property type="match status" value="2"/>
</dbReference>
<dbReference type="InterPro" id="IPR011990">
    <property type="entry name" value="TPR-like_helical_dom_sf"/>
</dbReference>
<comment type="caution">
    <text evidence="2">The sequence shown here is derived from an EMBL/GenBank/DDBJ whole genome shotgun (WGS) entry which is preliminary data.</text>
</comment>
<dbReference type="SMART" id="SM00028">
    <property type="entry name" value="TPR"/>
    <property type="match status" value="4"/>
</dbReference>
<dbReference type="EMBL" id="DSVI01000004">
    <property type="protein sequence ID" value="HGT46504.1"/>
    <property type="molecule type" value="Genomic_DNA"/>
</dbReference>
<gene>
    <name evidence="2" type="ORF">ENS56_00515</name>
</gene>
<dbReference type="PANTHER" id="PTHR12558:SF13">
    <property type="entry name" value="CELL DIVISION CYCLE PROTEIN 27 HOMOLOG"/>
    <property type="match status" value="1"/>
</dbReference>
<name>A0A832DDG3_9BACT</name>
<dbReference type="Pfam" id="PF00515">
    <property type="entry name" value="TPR_1"/>
    <property type="match status" value="1"/>
</dbReference>
<dbReference type="PANTHER" id="PTHR12558">
    <property type="entry name" value="CELL DIVISION CYCLE 16,23,27"/>
    <property type="match status" value="1"/>
</dbReference>
<feature type="repeat" description="TPR" evidence="1">
    <location>
        <begin position="43"/>
        <end position="76"/>
    </location>
</feature>
<reference evidence="2" key="1">
    <citation type="journal article" date="2020" name="mSystems">
        <title>Genome- and Community-Level Interaction Insights into Carbon Utilization and Element Cycling Functions of Hydrothermarchaeota in Hydrothermal Sediment.</title>
        <authorList>
            <person name="Zhou Z."/>
            <person name="Liu Y."/>
            <person name="Xu W."/>
            <person name="Pan J."/>
            <person name="Luo Z.H."/>
            <person name="Li M."/>
        </authorList>
    </citation>
    <scope>NUCLEOTIDE SEQUENCE [LARGE SCALE GENOMIC DNA]</scope>
    <source>
        <strain evidence="2">SpSt-500</strain>
    </source>
</reference>
<feature type="repeat" description="TPR" evidence="1">
    <location>
        <begin position="77"/>
        <end position="110"/>
    </location>
</feature>
<dbReference type="PROSITE" id="PS50005">
    <property type="entry name" value="TPR"/>
    <property type="match status" value="2"/>
</dbReference>